<dbReference type="Proteomes" id="UP000313395">
    <property type="component" value="Unassembled WGS sequence"/>
</dbReference>
<organism evidence="5 6">
    <name type="scientific">Trichococcus shcherbakoviae subsp. psychrophilus</name>
    <dbReference type="NCBI Taxonomy" id="2585775"/>
    <lineage>
        <taxon>Bacteria</taxon>
        <taxon>Bacillati</taxon>
        <taxon>Bacillota</taxon>
        <taxon>Bacilli</taxon>
        <taxon>Lactobacillales</taxon>
        <taxon>Carnobacteriaceae</taxon>
        <taxon>Trichococcus</taxon>
    </lineage>
</organism>
<dbReference type="Pfam" id="PF00534">
    <property type="entry name" value="Glycos_transf_1"/>
    <property type="match status" value="1"/>
</dbReference>
<keyword evidence="6" id="KW-1185">Reference proteome</keyword>
<dbReference type="SUPFAM" id="SSF53756">
    <property type="entry name" value="UDP-Glycosyltransferase/glycogen phosphorylase"/>
    <property type="match status" value="1"/>
</dbReference>
<keyword evidence="2 5" id="KW-0808">Transferase</keyword>
<dbReference type="EMBL" id="VENO01000003">
    <property type="protein sequence ID" value="TNV68462.1"/>
    <property type="molecule type" value="Genomic_DNA"/>
</dbReference>
<evidence type="ECO:0000259" key="3">
    <source>
        <dbReference type="Pfam" id="PF00534"/>
    </source>
</evidence>
<keyword evidence="1" id="KW-0328">Glycosyltransferase</keyword>
<dbReference type="CDD" id="cd03801">
    <property type="entry name" value="GT4_PimA-like"/>
    <property type="match status" value="1"/>
</dbReference>
<evidence type="ECO:0000256" key="1">
    <source>
        <dbReference type="ARBA" id="ARBA00022676"/>
    </source>
</evidence>
<feature type="domain" description="Glycosyltransferase subfamily 4-like N-terminal" evidence="4">
    <location>
        <begin position="15"/>
        <end position="175"/>
    </location>
</feature>
<gene>
    <name evidence="5" type="ORF">FHK04_09625</name>
</gene>
<dbReference type="Gene3D" id="3.40.50.2000">
    <property type="entry name" value="Glycogen Phosphorylase B"/>
    <property type="match status" value="2"/>
</dbReference>
<dbReference type="GO" id="GO:0016757">
    <property type="term" value="F:glycosyltransferase activity"/>
    <property type="evidence" value="ECO:0007669"/>
    <property type="project" value="UniProtKB-KW"/>
</dbReference>
<evidence type="ECO:0000313" key="6">
    <source>
        <dbReference type="Proteomes" id="UP000313395"/>
    </source>
</evidence>
<name>A0A5C5E770_9LACT</name>
<reference evidence="5 6" key="1">
    <citation type="submission" date="2019-06" db="EMBL/GenBank/DDBJ databases">
        <title>Description Trichococcus psychrophilus sp. nov., isolated from a cold spring, by genomic and phenotypic analyses.</title>
        <authorList>
            <person name="Zakharyuk A."/>
        </authorList>
    </citation>
    <scope>NUCLEOTIDE SEQUENCE [LARGE SCALE GENOMIC DNA]</scope>
    <source>
        <strain evidence="5 6">SKBG</strain>
    </source>
</reference>
<evidence type="ECO:0000313" key="5">
    <source>
        <dbReference type="EMBL" id="TNV68462.1"/>
    </source>
</evidence>
<comment type="caution">
    <text evidence="5">The sequence shown here is derived from an EMBL/GenBank/DDBJ whole genome shotgun (WGS) entry which is preliminary data.</text>
</comment>
<dbReference type="InterPro" id="IPR028098">
    <property type="entry name" value="Glyco_trans_4-like_N"/>
</dbReference>
<dbReference type="RefSeq" id="WP_140186497.1">
    <property type="nucleotide sequence ID" value="NZ_VENO01000003.1"/>
</dbReference>
<dbReference type="Pfam" id="PF13439">
    <property type="entry name" value="Glyco_transf_4"/>
    <property type="match status" value="1"/>
</dbReference>
<sequence length="371" mass="42043">MKTVLFIHSSSELYGSDKSLLYLIQNLDKSKFNVHVILPEDGPLVEKIKEDKNVIIHIFEVAVLRRKNFSLKGGFSYIINFYNSFKYLSKYIKKNKIDIVYTNTAVVFPGAIAAKINNVKSVWHIREIIKNKAENYIIGKMVNSFSDIIIANSLATGNAICKDKTKMKVIYNAVEEKKSKTNINSNKNNHVYIGMAGRINRWKGQTLFIDAAEIVHSRCPNAKFLIGGSAYKGEEYLLDELNIYISSKNLDNVINTLGQIDDMDSFYDKLDIFVLPSIQPEPFGLVVIEAMEKEIPVIATNHGGPTEIINNNTDGYLVNHNSPDEMADKIIYLINNVNKREIIGKRGQEKKRNMFSLNKTVGEIEQVLLNL</sequence>
<protein>
    <submittedName>
        <fullName evidence="5">Glycosyltransferase family 4 protein</fullName>
    </submittedName>
</protein>
<dbReference type="AlphaFoldDB" id="A0A5C5E770"/>
<proteinExistence type="predicted"/>
<accession>A0A5C5E770</accession>
<dbReference type="PANTHER" id="PTHR12526">
    <property type="entry name" value="GLYCOSYLTRANSFERASE"/>
    <property type="match status" value="1"/>
</dbReference>
<evidence type="ECO:0000259" key="4">
    <source>
        <dbReference type="Pfam" id="PF13439"/>
    </source>
</evidence>
<feature type="domain" description="Glycosyl transferase family 1" evidence="3">
    <location>
        <begin position="183"/>
        <end position="349"/>
    </location>
</feature>
<evidence type="ECO:0000256" key="2">
    <source>
        <dbReference type="ARBA" id="ARBA00022679"/>
    </source>
</evidence>
<dbReference type="PANTHER" id="PTHR12526:SF629">
    <property type="entry name" value="TEICHURONIC ACID BIOSYNTHESIS GLYCOSYLTRANSFERASE TUAH-RELATED"/>
    <property type="match status" value="1"/>
</dbReference>
<dbReference type="InterPro" id="IPR001296">
    <property type="entry name" value="Glyco_trans_1"/>
</dbReference>